<dbReference type="RefSeq" id="WP_345010720.1">
    <property type="nucleotide sequence ID" value="NZ_BAAAZY010000007.1"/>
</dbReference>
<protein>
    <submittedName>
        <fullName evidence="1">Uncharacterized protein</fullName>
    </submittedName>
</protein>
<evidence type="ECO:0000313" key="1">
    <source>
        <dbReference type="EMBL" id="GAA4049336.1"/>
    </source>
</evidence>
<sequence length="158" mass="17076">MGQVGGSGGGFRLERGATGFFSGPVVLRTDPGVCRTAWYAAARAARGQVGDFAAAAFAQSYHSATINDRDGDHCALFHAHHPLIAFVDEPRDWYTDQFREPPAWAAALGDFGFTVLGASVLLSPLSSVDTSALSAEEWRHIDYWRPETVGAVLFNSWD</sequence>
<dbReference type="EMBL" id="BAAAZY010000007">
    <property type="protein sequence ID" value="GAA4049336.1"/>
    <property type="molecule type" value="Genomic_DNA"/>
</dbReference>
<organism evidence="1 2">
    <name type="scientific">Streptomyces shaanxiensis</name>
    <dbReference type="NCBI Taxonomy" id="653357"/>
    <lineage>
        <taxon>Bacteria</taxon>
        <taxon>Bacillati</taxon>
        <taxon>Actinomycetota</taxon>
        <taxon>Actinomycetes</taxon>
        <taxon>Kitasatosporales</taxon>
        <taxon>Streptomycetaceae</taxon>
        <taxon>Streptomyces</taxon>
    </lineage>
</organism>
<name>A0ABP7UPR0_9ACTN</name>
<evidence type="ECO:0000313" key="2">
    <source>
        <dbReference type="Proteomes" id="UP001499984"/>
    </source>
</evidence>
<accession>A0ABP7UPR0</accession>
<gene>
    <name evidence="1" type="ORF">GCM10022233_19590</name>
</gene>
<dbReference type="Proteomes" id="UP001499984">
    <property type="component" value="Unassembled WGS sequence"/>
</dbReference>
<keyword evidence="2" id="KW-1185">Reference proteome</keyword>
<proteinExistence type="predicted"/>
<comment type="caution">
    <text evidence="1">The sequence shown here is derived from an EMBL/GenBank/DDBJ whole genome shotgun (WGS) entry which is preliminary data.</text>
</comment>
<reference evidence="2" key="1">
    <citation type="journal article" date="2019" name="Int. J. Syst. Evol. Microbiol.">
        <title>The Global Catalogue of Microorganisms (GCM) 10K type strain sequencing project: providing services to taxonomists for standard genome sequencing and annotation.</title>
        <authorList>
            <consortium name="The Broad Institute Genomics Platform"/>
            <consortium name="The Broad Institute Genome Sequencing Center for Infectious Disease"/>
            <person name="Wu L."/>
            <person name="Ma J."/>
        </authorList>
    </citation>
    <scope>NUCLEOTIDE SEQUENCE [LARGE SCALE GENOMIC DNA]</scope>
    <source>
        <strain evidence="2">JCM 16925</strain>
    </source>
</reference>